<evidence type="ECO:0000256" key="1">
    <source>
        <dbReference type="SAM" id="MobiDB-lite"/>
    </source>
</evidence>
<protein>
    <submittedName>
        <fullName evidence="2">Uncharacterized protein</fullName>
    </submittedName>
</protein>
<feature type="region of interest" description="Disordered" evidence="1">
    <location>
        <begin position="141"/>
        <end position="222"/>
    </location>
</feature>
<evidence type="ECO:0000313" key="2">
    <source>
        <dbReference type="EMBL" id="OJT11098.1"/>
    </source>
</evidence>
<comment type="caution">
    <text evidence="2">The sequence shown here is derived from an EMBL/GenBank/DDBJ whole genome shotgun (WGS) entry which is preliminary data.</text>
</comment>
<dbReference type="EMBL" id="MNAD01000687">
    <property type="protein sequence ID" value="OJT11098.1"/>
    <property type="molecule type" value="Genomic_DNA"/>
</dbReference>
<feature type="compositionally biased region" description="Polar residues" evidence="1">
    <location>
        <begin position="170"/>
        <end position="184"/>
    </location>
</feature>
<feature type="compositionally biased region" description="Polar residues" evidence="1">
    <location>
        <begin position="145"/>
        <end position="157"/>
    </location>
</feature>
<reference evidence="2 3" key="1">
    <citation type="submission" date="2016-10" db="EMBL/GenBank/DDBJ databases">
        <title>Genome sequence of the basidiomycete white-rot fungus Trametes pubescens.</title>
        <authorList>
            <person name="Makela M.R."/>
            <person name="Granchi Z."/>
            <person name="Peng M."/>
            <person name="De Vries R.P."/>
            <person name="Grigoriev I."/>
            <person name="Riley R."/>
            <person name="Hilden K."/>
        </authorList>
    </citation>
    <scope>NUCLEOTIDE SEQUENCE [LARGE SCALE GENOMIC DNA]</scope>
    <source>
        <strain evidence="2 3">FBCC735</strain>
    </source>
</reference>
<dbReference type="OMA" id="AKHFMGK"/>
<dbReference type="OrthoDB" id="2729829at2759"/>
<evidence type="ECO:0000313" key="3">
    <source>
        <dbReference type="Proteomes" id="UP000184267"/>
    </source>
</evidence>
<organism evidence="2 3">
    <name type="scientific">Trametes pubescens</name>
    <name type="common">White-rot fungus</name>
    <dbReference type="NCBI Taxonomy" id="154538"/>
    <lineage>
        <taxon>Eukaryota</taxon>
        <taxon>Fungi</taxon>
        <taxon>Dikarya</taxon>
        <taxon>Basidiomycota</taxon>
        <taxon>Agaricomycotina</taxon>
        <taxon>Agaricomycetes</taxon>
        <taxon>Polyporales</taxon>
        <taxon>Polyporaceae</taxon>
        <taxon>Trametes</taxon>
    </lineage>
</organism>
<gene>
    <name evidence="2" type="ORF">TRAPUB_12382</name>
</gene>
<name>A0A1M2VU63_TRAPU</name>
<dbReference type="Proteomes" id="UP000184267">
    <property type="component" value="Unassembled WGS sequence"/>
</dbReference>
<accession>A0A1M2VU63</accession>
<dbReference type="STRING" id="154538.A0A1M2VU63"/>
<proteinExistence type="predicted"/>
<dbReference type="AlphaFoldDB" id="A0A1M2VU63"/>
<keyword evidence="3" id="KW-1185">Reference proteome</keyword>
<sequence length="304" mass="32795">MFSAFSFAPARPFDLQVALKEWGTTATDHPVPEFKGKPKRKDDPTAEAWLNLVEKGCCARTVPKAHWPAVAKHFMGKKARGRALELEKVMRALHGQQWDWRWKDFRVAVLNMGWNIDETKTRPVHVERKSTGLWWIVGGKDETPAASSKSNTKTPQATPKKPLADAKPSKANSNKSTGSESKALTKSPPPKAAVVPKDPRPTPTRSGSVFSLPALPFLRPTPQPQQTVMQTITAQVPLWLLAATDALSTLSNEHPDVLTAVATALVAVGTVSTGGGAAVAAIGEAAVVVGRALKTAHDRAHSHR</sequence>